<keyword evidence="4" id="KW-1185">Reference proteome</keyword>
<dbReference type="InterPro" id="IPR001296">
    <property type="entry name" value="Glyco_trans_1"/>
</dbReference>
<accession>A0A7U7GEI3</accession>
<name>A0A7U7GEI3_9GAMM</name>
<dbReference type="InterPro" id="IPR017522">
    <property type="entry name" value="Sugar_tfrase_PEP-CTERM_Stp2"/>
</dbReference>
<dbReference type="Gene3D" id="3.40.50.2000">
    <property type="entry name" value="Glycogen Phosphorylase B"/>
    <property type="match status" value="2"/>
</dbReference>
<proteinExistence type="predicted"/>
<dbReference type="RefSeq" id="WP_034435522.1">
    <property type="nucleotide sequence ID" value="NZ_CBTK010000278.1"/>
</dbReference>
<dbReference type="Proteomes" id="UP000019184">
    <property type="component" value="Unassembled WGS sequence"/>
</dbReference>
<dbReference type="GO" id="GO:0016757">
    <property type="term" value="F:glycosyltransferase activity"/>
    <property type="evidence" value="ECO:0007669"/>
    <property type="project" value="UniProtKB-ARBA"/>
</dbReference>
<reference evidence="3 4" key="1">
    <citation type="journal article" date="2014" name="ISME J.">
        <title>Candidatus Competibacter-lineage genomes retrieved from metagenomes reveal functional metabolic diversity.</title>
        <authorList>
            <person name="McIlroy S.J."/>
            <person name="Albertsen M."/>
            <person name="Andresen E.K."/>
            <person name="Saunders A.M."/>
            <person name="Kristiansen R."/>
            <person name="Stokholm-Bjerregaard M."/>
            <person name="Nielsen K.L."/>
            <person name="Nielsen P.H."/>
        </authorList>
    </citation>
    <scope>NUCLEOTIDE SEQUENCE [LARGE SCALE GENOMIC DNA]</scope>
    <source>
        <strain evidence="3 4">Run_B_J11</strain>
    </source>
</reference>
<dbReference type="PANTHER" id="PTHR12526">
    <property type="entry name" value="GLYCOSYLTRANSFERASE"/>
    <property type="match status" value="1"/>
</dbReference>
<evidence type="ECO:0000259" key="2">
    <source>
        <dbReference type="Pfam" id="PF13439"/>
    </source>
</evidence>
<dbReference type="SUPFAM" id="SSF53756">
    <property type="entry name" value="UDP-Glycosyltransferase/glycogen phosphorylase"/>
    <property type="match status" value="1"/>
</dbReference>
<evidence type="ECO:0000313" key="4">
    <source>
        <dbReference type="Proteomes" id="UP000019184"/>
    </source>
</evidence>
<feature type="domain" description="Glycosyltransferase subfamily 4-like N-terminal" evidence="2">
    <location>
        <begin position="19"/>
        <end position="179"/>
    </location>
</feature>
<gene>
    <name evidence="3" type="ORF">BN874_610015</name>
</gene>
<keyword evidence="3" id="KW-0808">Transferase</keyword>
<evidence type="ECO:0000313" key="3">
    <source>
        <dbReference type="EMBL" id="CDH46804.1"/>
    </source>
</evidence>
<dbReference type="OrthoDB" id="9775208at2"/>
<dbReference type="Pfam" id="PF13439">
    <property type="entry name" value="Glyco_transf_4"/>
    <property type="match status" value="1"/>
</dbReference>
<protein>
    <submittedName>
        <fullName evidence="3">Sugar transferase, PEP-CTERM/EpsH1 system associated</fullName>
    </submittedName>
</protein>
<dbReference type="NCBIfam" id="TIGR03088">
    <property type="entry name" value="stp2"/>
    <property type="match status" value="1"/>
</dbReference>
<dbReference type="InterPro" id="IPR028098">
    <property type="entry name" value="Glyco_trans_4-like_N"/>
</dbReference>
<organism evidence="3 4">
    <name type="scientific">Candidatus Contendobacter odensis Run_B_J11</name>
    <dbReference type="NCBI Taxonomy" id="1400861"/>
    <lineage>
        <taxon>Bacteria</taxon>
        <taxon>Pseudomonadati</taxon>
        <taxon>Pseudomonadota</taxon>
        <taxon>Gammaproteobacteria</taxon>
        <taxon>Candidatus Competibacteraceae</taxon>
        <taxon>Candidatus Contendibacter</taxon>
    </lineage>
</organism>
<dbReference type="Pfam" id="PF00534">
    <property type="entry name" value="Glycos_transf_1"/>
    <property type="match status" value="1"/>
</dbReference>
<evidence type="ECO:0000259" key="1">
    <source>
        <dbReference type="Pfam" id="PF00534"/>
    </source>
</evidence>
<sequence length="383" mass="42328">MAATSPPPLVAHIIHRLDYGGLENGLVNLINQMPPERYRHAIICLTDFNPEFRRRIQQPEVEVYPLHKRTGHDWGLYGRCWSLLRRLRPAIVHTRGLATLEMQGPALLAGVRARMHGEHGWDARAGAEPSRRRWLRRLCDPLVSHYIALSGELAAYLRVQVGVADARITQICNGVDAERFHPGNDRSSLPADFAPPDALVIGTVGRLETVKDQPNLVRAFIHLMRTVPKAGDRLRLVIVGDGSLRAEIERLLAEAHVQDQVWLAGSRDEVPELLRSLDLFVLPSRAEGISNTILEAMACGLPVVATEVGGNAELVAEGETGQWVPANDPVALAAAIRSYVNDPDRMQAHGAAGRREVEVRFSLEAMVTAYRAVYDAVLKGRSR</sequence>
<dbReference type="AlphaFoldDB" id="A0A7U7GEI3"/>
<feature type="domain" description="Glycosyl transferase family 1" evidence="1">
    <location>
        <begin position="195"/>
        <end position="354"/>
    </location>
</feature>
<comment type="caution">
    <text evidence="3">The sequence shown here is derived from an EMBL/GenBank/DDBJ whole genome shotgun (WGS) entry which is preliminary data.</text>
</comment>
<dbReference type="EMBL" id="CBTK010000278">
    <property type="protein sequence ID" value="CDH46804.1"/>
    <property type="molecule type" value="Genomic_DNA"/>
</dbReference>